<keyword evidence="8" id="KW-0539">Nucleus</keyword>
<feature type="region of interest" description="Interaction with histone H4 N-terminus" evidence="13">
    <location>
        <begin position="234"/>
        <end position="236"/>
    </location>
</feature>
<dbReference type="Gene3D" id="3.40.630.30">
    <property type="match status" value="1"/>
</dbReference>
<evidence type="ECO:0000256" key="7">
    <source>
        <dbReference type="ARBA" id="ARBA00023204"/>
    </source>
</evidence>
<dbReference type="STRING" id="1965070.A0A3S3S2D7"/>
<name>A0A3S3S2D7_9ACAR</name>
<reference evidence="21 22" key="1">
    <citation type="journal article" date="2018" name="Gigascience">
        <title>Genomes of trombidid mites reveal novel predicted allergens and laterally-transferred genes associated with secondary metabolism.</title>
        <authorList>
            <person name="Dong X."/>
            <person name="Chaisiri K."/>
            <person name="Xia D."/>
            <person name="Armstrong S.D."/>
            <person name="Fang Y."/>
            <person name="Donnelly M.J."/>
            <person name="Kadowaki T."/>
            <person name="McGarry J.W."/>
            <person name="Darby A.C."/>
            <person name="Makepeace B.L."/>
        </authorList>
    </citation>
    <scope>NUCLEOTIDE SEQUENCE [LARGE SCALE GENOMIC DNA]</scope>
    <source>
        <strain evidence="21">UoL-WK</strain>
    </source>
</reference>
<dbReference type="SUPFAM" id="SSF55729">
    <property type="entry name" value="Acyl-CoA N-acyltransferases (Nat)"/>
    <property type="match status" value="1"/>
</dbReference>
<dbReference type="GO" id="GO:0006281">
    <property type="term" value="P:DNA repair"/>
    <property type="evidence" value="ECO:0007669"/>
    <property type="project" value="UniProtKB-KW"/>
</dbReference>
<dbReference type="Pfam" id="PF00583">
    <property type="entry name" value="Acetyltransf_1"/>
    <property type="match status" value="1"/>
</dbReference>
<comment type="subcellular location">
    <subcellularLocation>
        <location evidence="1">Nucleus</location>
    </subcellularLocation>
</comment>
<dbReference type="EMBL" id="NCKU01002482">
    <property type="protein sequence ID" value="RWS09494.1"/>
    <property type="molecule type" value="Genomic_DNA"/>
</dbReference>
<dbReference type="InterPro" id="IPR000182">
    <property type="entry name" value="GNAT_dom"/>
</dbReference>
<feature type="domain" description="N-acetyltransferase" evidence="15">
    <location>
        <begin position="227"/>
        <end position="286"/>
    </location>
</feature>
<dbReference type="GO" id="GO:0005634">
    <property type="term" value="C:nucleus"/>
    <property type="evidence" value="ECO:0007669"/>
    <property type="project" value="UniProtKB-SubCell"/>
</dbReference>
<keyword evidence="5 11" id="KW-0808">Transferase</keyword>
<dbReference type="GO" id="GO:0000781">
    <property type="term" value="C:chromosome, telomeric region"/>
    <property type="evidence" value="ECO:0007669"/>
    <property type="project" value="GOC"/>
</dbReference>
<dbReference type="InterPro" id="IPR016181">
    <property type="entry name" value="Acyl_CoA_acyltransferase"/>
</dbReference>
<dbReference type="GO" id="GO:0042393">
    <property type="term" value="F:histone binding"/>
    <property type="evidence" value="ECO:0007669"/>
    <property type="project" value="InterPro"/>
</dbReference>
<evidence type="ECO:0000313" key="19">
    <source>
        <dbReference type="EMBL" id="RWS09236.1"/>
    </source>
</evidence>
<proteinExistence type="inferred from homology"/>
<dbReference type="Pfam" id="PF21183">
    <property type="entry name" value="HAT1_C"/>
    <property type="match status" value="1"/>
</dbReference>
<evidence type="ECO:0000259" key="17">
    <source>
        <dbReference type="Pfam" id="PF21183"/>
    </source>
</evidence>
<evidence type="ECO:0000259" key="16">
    <source>
        <dbReference type="Pfam" id="PF10394"/>
    </source>
</evidence>
<feature type="domain" description="Histone acetyltransferase type B catalytic subunit C-terminal" evidence="17">
    <location>
        <begin position="295"/>
        <end position="346"/>
    </location>
</feature>
<feature type="site" description="Interaction with histone H4 N-terminus" evidence="14">
    <location>
        <position position="198"/>
    </location>
</feature>
<dbReference type="Proteomes" id="UP000285301">
    <property type="component" value="Unassembled WGS sequence"/>
</dbReference>
<dbReference type="EC" id="2.3.1.48" evidence="3 11"/>
<dbReference type="PIRSF" id="PIRSF038084">
    <property type="entry name" value="HAT-B_cat"/>
    <property type="match status" value="1"/>
</dbReference>
<evidence type="ECO:0000256" key="4">
    <source>
        <dbReference type="ARBA" id="ARBA00021268"/>
    </source>
</evidence>
<dbReference type="InterPro" id="IPR013523">
    <property type="entry name" value="Hist_AcTrfase_HAT1_C"/>
</dbReference>
<reference evidence="21" key="2">
    <citation type="submission" date="2018-11" db="EMBL/GenBank/DDBJ databases">
        <title>Trombidioid mite genomics.</title>
        <authorList>
            <person name="Dong X."/>
        </authorList>
    </citation>
    <scope>NUCLEOTIDE SEQUENCE</scope>
    <source>
        <strain evidence="21">UoL-WK</strain>
    </source>
</reference>
<dbReference type="Pfam" id="PF10394">
    <property type="entry name" value="Hat1_N"/>
    <property type="match status" value="1"/>
</dbReference>
<evidence type="ECO:0000313" key="21">
    <source>
        <dbReference type="EMBL" id="RWS09494.1"/>
    </source>
</evidence>
<dbReference type="Gene3D" id="3.90.360.10">
    <property type="entry name" value="Histone acetyl transferase 1 (HAT1), N-terminal domain"/>
    <property type="match status" value="1"/>
</dbReference>
<sequence length="418" mass="49241">MERSSLSRRYLEEFVCKANEVVFFKLIASVRDLDEDVERNTFAPEFCHQVFGDSESVFGYRDLKIRLFYTACRLIRYVNVSYTETIDVNRSEGVEPDDVIAIIKEKVGGTFISNLDTFAAALEQESNFTPFGDLLNVFTVDDKQVMKDGNEATVKRIFEIYKADPSDKGFLNYHEQMQTFLLWFIDAASYIDVDDDKWDFFVIYEKNVANGIPNGKDHSNSYPVYHFVGYMTVYRYYAYPENTRPRISQVLVLPPFQKKGIGVKLLETAYNHYRAQKSVVDITVEDPSDNFVRLRDFVDAKNCMKLNSYQPEMLARGWSEEMGTEAREKLKISKRQARRIYEILKLRMVDKSNPEEYRNYRLEIKNRLNAPFSKFKRFGLTASEKNMREMRYEELTMLYNQLEEDYQRVIERLAMHND</sequence>
<keyword evidence="7" id="KW-0234">DNA repair</keyword>
<dbReference type="EMBL" id="NCKU01002483">
    <property type="protein sequence ID" value="RWS09484.1"/>
    <property type="molecule type" value="Genomic_DNA"/>
</dbReference>
<evidence type="ECO:0000256" key="10">
    <source>
        <dbReference type="ARBA" id="ARBA00048017"/>
    </source>
</evidence>
<dbReference type="GO" id="GO:0004402">
    <property type="term" value="F:histone acetyltransferase activity"/>
    <property type="evidence" value="ECO:0007669"/>
    <property type="project" value="UniProtKB-UniRule"/>
</dbReference>
<comment type="catalytic activity">
    <reaction evidence="10 11">
        <text>L-lysyl-[protein] + acetyl-CoA = N(6)-acetyl-L-lysyl-[protein] + CoA + H(+)</text>
        <dbReference type="Rhea" id="RHEA:45948"/>
        <dbReference type="Rhea" id="RHEA-COMP:9752"/>
        <dbReference type="Rhea" id="RHEA-COMP:10731"/>
        <dbReference type="ChEBI" id="CHEBI:15378"/>
        <dbReference type="ChEBI" id="CHEBI:29969"/>
        <dbReference type="ChEBI" id="CHEBI:57287"/>
        <dbReference type="ChEBI" id="CHEBI:57288"/>
        <dbReference type="ChEBI" id="CHEBI:61930"/>
        <dbReference type="EC" id="2.3.1.48"/>
    </reaction>
</comment>
<evidence type="ECO:0000256" key="6">
    <source>
        <dbReference type="ARBA" id="ARBA00022763"/>
    </source>
</evidence>
<evidence type="ECO:0000259" key="15">
    <source>
        <dbReference type="Pfam" id="PF00583"/>
    </source>
</evidence>
<feature type="domain" description="Histone acetyl transferase HAT1 N-terminal" evidence="16">
    <location>
        <begin position="14"/>
        <end position="186"/>
    </location>
</feature>
<feature type="region of interest" description="Interaction with histone H4 N-terminus" evidence="13">
    <location>
        <begin position="53"/>
        <end position="55"/>
    </location>
</feature>
<dbReference type="InterPro" id="IPR019467">
    <property type="entry name" value="Hat1_N"/>
</dbReference>
<evidence type="ECO:0000256" key="1">
    <source>
        <dbReference type="ARBA" id="ARBA00004123"/>
    </source>
</evidence>
<dbReference type="OrthoDB" id="10253098at2759"/>
<evidence type="ECO:0000256" key="3">
    <source>
        <dbReference type="ARBA" id="ARBA00013184"/>
    </source>
</evidence>
<evidence type="ECO:0000256" key="13">
    <source>
        <dbReference type="PIRSR" id="PIRSR038084-2"/>
    </source>
</evidence>
<gene>
    <name evidence="21" type="ORF">B4U79_00433</name>
    <name evidence="18" type="ORF">B4U79_07128</name>
    <name evidence="20" type="ORF">B4U79_09060</name>
    <name evidence="19" type="ORF">B4U79_10398</name>
</gene>
<evidence type="ECO:0000313" key="22">
    <source>
        <dbReference type="Proteomes" id="UP000285301"/>
    </source>
</evidence>
<evidence type="ECO:0000256" key="11">
    <source>
        <dbReference type="PIRNR" id="PIRNR038084"/>
    </source>
</evidence>
<evidence type="ECO:0000256" key="2">
    <source>
        <dbReference type="ARBA" id="ARBA00010543"/>
    </source>
</evidence>
<organism evidence="21 22">
    <name type="scientific">Dinothrombium tinctorium</name>
    <dbReference type="NCBI Taxonomy" id="1965070"/>
    <lineage>
        <taxon>Eukaryota</taxon>
        <taxon>Metazoa</taxon>
        <taxon>Ecdysozoa</taxon>
        <taxon>Arthropoda</taxon>
        <taxon>Chelicerata</taxon>
        <taxon>Arachnida</taxon>
        <taxon>Acari</taxon>
        <taxon>Acariformes</taxon>
        <taxon>Trombidiformes</taxon>
        <taxon>Prostigmata</taxon>
        <taxon>Anystina</taxon>
        <taxon>Parasitengona</taxon>
        <taxon>Trombidioidea</taxon>
        <taxon>Trombidiidae</taxon>
        <taxon>Dinothrombium</taxon>
    </lineage>
</organism>
<evidence type="ECO:0000313" key="18">
    <source>
        <dbReference type="EMBL" id="RWS08737.1"/>
    </source>
</evidence>
<dbReference type="EMBL" id="NCKU01002603">
    <property type="protein sequence ID" value="RWS09236.1"/>
    <property type="molecule type" value="Genomic_DNA"/>
</dbReference>
<dbReference type="InterPro" id="IPR017380">
    <property type="entry name" value="Hist_AcTrfase_B-typ_cat-su"/>
</dbReference>
<keyword evidence="22" id="KW-1185">Reference proteome</keyword>
<comment type="similarity">
    <text evidence="2 11">Belongs to the HAT1 family.</text>
</comment>
<feature type="active site" description="Proton donor/acceptor" evidence="12">
    <location>
        <position position="285"/>
    </location>
</feature>
<dbReference type="EMBL" id="NCKU01002809">
    <property type="protein sequence ID" value="RWS08737.1"/>
    <property type="molecule type" value="Genomic_DNA"/>
</dbReference>
<dbReference type="GO" id="GO:0031509">
    <property type="term" value="P:subtelomeric heterochromatin formation"/>
    <property type="evidence" value="ECO:0007669"/>
    <property type="project" value="InterPro"/>
</dbReference>
<keyword evidence="6" id="KW-0227">DNA damage</keyword>
<evidence type="ECO:0000256" key="5">
    <source>
        <dbReference type="ARBA" id="ARBA00022679"/>
    </source>
</evidence>
<dbReference type="InterPro" id="IPR048776">
    <property type="entry name" value="HAT1_C"/>
</dbReference>
<dbReference type="Gene3D" id="1.10.10.390">
    <property type="match status" value="1"/>
</dbReference>
<evidence type="ECO:0000256" key="8">
    <source>
        <dbReference type="ARBA" id="ARBA00023242"/>
    </source>
</evidence>
<evidence type="ECO:0000256" key="9">
    <source>
        <dbReference type="ARBA" id="ARBA00023315"/>
    </source>
</evidence>
<accession>A0A3S3S2D7</accession>
<evidence type="ECO:0000256" key="12">
    <source>
        <dbReference type="PIRSR" id="PIRSR038084-1"/>
    </source>
</evidence>
<comment type="caution">
    <text evidence="21">The sequence shown here is derived from an EMBL/GenBank/DDBJ whole genome shotgun (WGS) entry which is preliminary data.</text>
</comment>
<dbReference type="PANTHER" id="PTHR12046">
    <property type="entry name" value="HISTONE ACETYLTRANSFERASE TYPE B CATALYTIC SUBUNIT"/>
    <property type="match status" value="1"/>
</dbReference>
<dbReference type="AlphaFoldDB" id="A0A3S3S2D7"/>
<evidence type="ECO:0000313" key="20">
    <source>
        <dbReference type="EMBL" id="RWS09484.1"/>
    </source>
</evidence>
<dbReference type="CDD" id="cd04301">
    <property type="entry name" value="NAT_SF"/>
    <property type="match status" value="1"/>
</dbReference>
<protein>
    <recommendedName>
        <fullName evidence="4 11">Histone acetyltransferase type B catalytic subunit</fullName>
        <ecNumber evidence="3 11">2.3.1.48</ecNumber>
    </recommendedName>
</protein>
<dbReference type="InterPro" id="IPR037113">
    <property type="entry name" value="Hat1_N_sf"/>
</dbReference>
<evidence type="ECO:0000256" key="14">
    <source>
        <dbReference type="PIRSR" id="PIRSR038084-3"/>
    </source>
</evidence>
<keyword evidence="9 11" id="KW-0012">Acyltransferase</keyword>